<evidence type="ECO:0000256" key="1">
    <source>
        <dbReference type="SAM" id="MobiDB-lite"/>
    </source>
</evidence>
<feature type="compositionally biased region" description="Polar residues" evidence="1">
    <location>
        <begin position="1"/>
        <end position="26"/>
    </location>
</feature>
<reference evidence="2 3" key="1">
    <citation type="journal article" date="2020" name="Nat. Food">
        <title>A phased Vanilla planifolia genome enables genetic improvement of flavour and production.</title>
        <authorList>
            <person name="Hasing T."/>
            <person name="Tang H."/>
            <person name="Brym M."/>
            <person name="Khazi F."/>
            <person name="Huang T."/>
            <person name="Chambers A.H."/>
        </authorList>
    </citation>
    <scope>NUCLEOTIDE SEQUENCE [LARGE SCALE GENOMIC DNA]</scope>
    <source>
        <tissue evidence="2">Leaf</tissue>
    </source>
</reference>
<accession>A0A835V8C5</accession>
<dbReference type="AlphaFoldDB" id="A0A835V8C5"/>
<protein>
    <submittedName>
        <fullName evidence="2">Uncharacterized protein</fullName>
    </submittedName>
</protein>
<comment type="caution">
    <text evidence="2">The sequence shown here is derived from an EMBL/GenBank/DDBJ whole genome shotgun (WGS) entry which is preliminary data.</text>
</comment>
<dbReference type="EMBL" id="JADCNL010000002">
    <property type="protein sequence ID" value="KAG0491274.1"/>
    <property type="molecule type" value="Genomic_DNA"/>
</dbReference>
<feature type="compositionally biased region" description="Basic and acidic residues" evidence="1">
    <location>
        <begin position="127"/>
        <end position="147"/>
    </location>
</feature>
<keyword evidence="3" id="KW-1185">Reference proteome</keyword>
<proteinExistence type="predicted"/>
<evidence type="ECO:0000313" key="3">
    <source>
        <dbReference type="Proteomes" id="UP000636800"/>
    </source>
</evidence>
<name>A0A835V8C5_VANPL</name>
<feature type="region of interest" description="Disordered" evidence="1">
    <location>
        <begin position="1"/>
        <end position="189"/>
    </location>
</feature>
<organism evidence="2 3">
    <name type="scientific">Vanilla planifolia</name>
    <name type="common">Vanilla</name>
    <dbReference type="NCBI Taxonomy" id="51239"/>
    <lineage>
        <taxon>Eukaryota</taxon>
        <taxon>Viridiplantae</taxon>
        <taxon>Streptophyta</taxon>
        <taxon>Embryophyta</taxon>
        <taxon>Tracheophyta</taxon>
        <taxon>Spermatophyta</taxon>
        <taxon>Magnoliopsida</taxon>
        <taxon>Liliopsida</taxon>
        <taxon>Asparagales</taxon>
        <taxon>Orchidaceae</taxon>
        <taxon>Vanilloideae</taxon>
        <taxon>Vanilleae</taxon>
        <taxon>Vanilla</taxon>
    </lineage>
</organism>
<feature type="compositionally biased region" description="Polar residues" evidence="1">
    <location>
        <begin position="150"/>
        <end position="163"/>
    </location>
</feature>
<dbReference type="Proteomes" id="UP000636800">
    <property type="component" value="Chromosome 2"/>
</dbReference>
<feature type="compositionally biased region" description="Basic and acidic residues" evidence="1">
    <location>
        <begin position="77"/>
        <end position="120"/>
    </location>
</feature>
<sequence>MECDATQVSVSIKQNRAISRDTSSNVEPLVPIDAMGQVEWNEDASRAKKHAKERYDLTHSSPEQREPRKDFNKKKHTQDSHGERESTPAHKKLHSDEKTEKNRSEDSKKRKSPDRFKDKTVSSTKVKHWEQHRHETSSRMEMEEVHDMSISPQDVSASGTFEHSSGLEMRSRSSVGRPSSIHDGIDDISKKYLPPERGWSGAAVQEKDLIPNSDGRYGAYANLDNYSQPQLRNNYSRPDDADLRSQIRTYGVQDEEIANGYGRLSDVELRAQLRTYGLQEEEHTNGYWRPTDVDIRTQLRMYGRQEPEVEPGNGYGRPSEVTLRSQLRPYGIQTEEDHLQGNRYSLGGSVSTLGHSSLYPSSNYRFSGVAAETQTLQRYAPGSTRRTIRGLDLSQEGMCMVLEVSSHQEVFLHFRIKIPLGGLMTDALHVHVECSFVYYSELNEFVR</sequence>
<evidence type="ECO:0000313" key="2">
    <source>
        <dbReference type="EMBL" id="KAG0491274.1"/>
    </source>
</evidence>
<gene>
    <name evidence="2" type="ORF">HPP92_004672</name>
</gene>
<feature type="compositionally biased region" description="Basic and acidic residues" evidence="1">
    <location>
        <begin position="53"/>
        <end position="70"/>
    </location>
</feature>
<dbReference type="OrthoDB" id="8062037at2759"/>